<name>A0A1S8D190_9PROT</name>
<dbReference type="STRING" id="207340.APZ41_016580"/>
<keyword evidence="1" id="KW-0812">Transmembrane</keyword>
<evidence type="ECO:0000313" key="5">
    <source>
        <dbReference type="Proteomes" id="UP000054844"/>
    </source>
</evidence>
<reference evidence="3 5" key="1">
    <citation type="submission" date="2016-12" db="EMBL/GenBank/DDBJ databases">
        <title>Draft genome sequence of Roseomonas mucosa strain AU37, isolated from a peripheral intravenous catheter.</title>
        <authorList>
            <person name="Choudhury M.A."/>
            <person name="Sidjabat H.E."/>
            <person name="Wailan A.M."/>
            <person name="Zhang L."/>
            <person name="Marsh N.M."/>
            <person name="Rickard C.M."/>
            <person name="Davies M."/>
            <person name="Mcmillan D.J."/>
        </authorList>
    </citation>
    <scope>NUCLEOTIDE SEQUENCE [LARGE SCALE GENOMIC DNA]</scope>
    <source>
        <strain evidence="3 5">SAVE376</strain>
    </source>
</reference>
<proteinExistence type="predicted"/>
<reference evidence="4 6" key="2">
    <citation type="submission" date="2018-06" db="EMBL/GenBank/DDBJ databases">
        <authorList>
            <consortium name="Pathogen Informatics"/>
            <person name="Doyle S."/>
        </authorList>
    </citation>
    <scope>NUCLEOTIDE SEQUENCE [LARGE SCALE GENOMIC DNA]</scope>
    <source>
        <strain evidence="4 6">NCTC13291</strain>
    </source>
</reference>
<dbReference type="RefSeq" id="WP_019462391.1">
    <property type="nucleotide sequence ID" value="NZ_AP031462.1"/>
</dbReference>
<evidence type="ECO:0000313" key="4">
    <source>
        <dbReference type="EMBL" id="SUE37857.1"/>
    </source>
</evidence>
<keyword evidence="1" id="KW-0472">Membrane</keyword>
<dbReference type="Proteomes" id="UP000054844">
    <property type="component" value="Unassembled WGS sequence"/>
</dbReference>
<dbReference type="EMBL" id="LLWF02000074">
    <property type="protein sequence ID" value="ONH82066.1"/>
    <property type="molecule type" value="Genomic_DNA"/>
</dbReference>
<gene>
    <name evidence="3" type="ORF">APZ41_016580</name>
    <name evidence="4" type="ORF">NCTC13291_00321</name>
</gene>
<evidence type="ECO:0000259" key="2">
    <source>
        <dbReference type="Pfam" id="PF09835"/>
    </source>
</evidence>
<feature type="transmembrane region" description="Helical" evidence="1">
    <location>
        <begin position="128"/>
        <end position="147"/>
    </location>
</feature>
<dbReference type="InterPro" id="IPR018639">
    <property type="entry name" value="DUF2062"/>
</dbReference>
<dbReference type="PANTHER" id="PTHR40547">
    <property type="entry name" value="SLL0298 PROTEIN"/>
    <property type="match status" value="1"/>
</dbReference>
<dbReference type="Pfam" id="PF09835">
    <property type="entry name" value="DUF2062"/>
    <property type="match status" value="1"/>
</dbReference>
<evidence type="ECO:0000256" key="1">
    <source>
        <dbReference type="SAM" id="Phobius"/>
    </source>
</evidence>
<feature type="domain" description="DUF2062" evidence="2">
    <location>
        <begin position="17"/>
        <end position="154"/>
    </location>
</feature>
<keyword evidence="5" id="KW-1185">Reference proteome</keyword>
<protein>
    <submittedName>
        <fullName evidence="4">Uncharacterized protein conserved in bacteria (DUF2062)</fullName>
    </submittedName>
</protein>
<evidence type="ECO:0000313" key="6">
    <source>
        <dbReference type="Proteomes" id="UP000254919"/>
    </source>
</evidence>
<accession>A0A1S8D190</accession>
<feature type="transmembrane region" description="Helical" evidence="1">
    <location>
        <begin position="38"/>
        <end position="60"/>
    </location>
</feature>
<evidence type="ECO:0000313" key="3">
    <source>
        <dbReference type="EMBL" id="ONH82066.1"/>
    </source>
</evidence>
<organism evidence="3 5">
    <name type="scientific">Roseomonas mucosa</name>
    <dbReference type="NCBI Taxonomy" id="207340"/>
    <lineage>
        <taxon>Bacteria</taxon>
        <taxon>Pseudomonadati</taxon>
        <taxon>Pseudomonadota</taxon>
        <taxon>Alphaproteobacteria</taxon>
        <taxon>Acetobacterales</taxon>
        <taxon>Roseomonadaceae</taxon>
        <taxon>Roseomonas</taxon>
    </lineage>
</organism>
<dbReference type="PANTHER" id="PTHR40547:SF1">
    <property type="entry name" value="SLL0298 PROTEIN"/>
    <property type="match status" value="1"/>
</dbReference>
<sequence length="166" mass="17309">MIGARLRSLRHRMEEGWEKILSSPGGPGRVARGIGAGAFAAMLPAFGLHLVLAAVLGFLLRGSMAAAGATCVLLGNPLTHALLIPTEFALGRFVLQREVHSPVHSPGFAGHLRLGHWLELGLPALEELLVGGVLIGIPVGLAAWFVARRVLLRRAAAQGAGAVSRG</sequence>
<dbReference type="Proteomes" id="UP000254919">
    <property type="component" value="Unassembled WGS sequence"/>
</dbReference>
<dbReference type="AlphaFoldDB" id="A0A1S8D190"/>
<keyword evidence="1" id="KW-1133">Transmembrane helix</keyword>
<dbReference type="EMBL" id="UGVN01000001">
    <property type="protein sequence ID" value="SUE37857.1"/>
    <property type="molecule type" value="Genomic_DNA"/>
</dbReference>
<dbReference type="GeneID" id="99635344"/>